<proteinExistence type="predicted"/>
<evidence type="ECO:0000313" key="2">
    <source>
        <dbReference type="EMBL" id="MCC2031072.1"/>
    </source>
</evidence>
<protein>
    <submittedName>
        <fullName evidence="2">Carboxymuconolactone decarboxylase family protein</fullName>
    </submittedName>
</protein>
<dbReference type="Pfam" id="PF02627">
    <property type="entry name" value="CMD"/>
    <property type="match status" value="1"/>
</dbReference>
<gene>
    <name evidence="2" type="ORF">KEC57_02635</name>
</gene>
<feature type="domain" description="Carboxymuconolactone decarboxylase-like" evidence="1">
    <location>
        <begin position="50"/>
        <end position="111"/>
    </location>
</feature>
<dbReference type="Gene3D" id="1.20.1290.10">
    <property type="entry name" value="AhpD-like"/>
    <property type="match status" value="1"/>
</dbReference>
<reference evidence="2" key="1">
    <citation type="submission" date="2021-04" db="EMBL/GenBank/DDBJ databases">
        <title>Microbacterium tenobrionis sp. nov. and Microbacterium allomyrinae sp. nov., isolated from larvae of Tenobrio molitor and Allomyrina dichotoma, respectively.</title>
        <authorList>
            <person name="Lee S.D."/>
        </authorList>
    </citation>
    <scope>NUCLEOTIDE SEQUENCE</scope>
    <source>
        <strain evidence="2">BWT-G7</strain>
    </source>
</reference>
<dbReference type="InterPro" id="IPR029032">
    <property type="entry name" value="AhpD-like"/>
</dbReference>
<dbReference type="AlphaFoldDB" id="A0A9X1LS08"/>
<dbReference type="SUPFAM" id="SSF69118">
    <property type="entry name" value="AhpD-like"/>
    <property type="match status" value="1"/>
</dbReference>
<evidence type="ECO:0000313" key="3">
    <source>
        <dbReference type="Proteomes" id="UP001139354"/>
    </source>
</evidence>
<sequence length="137" mass="14016">MPSDRICRPLGRAHNAEGEGPVNYTERLRRLAFNDDALADDLPSALTRLGLDAKTLALARVAALVAMGAPEASFASQVDAAISAGATASDVVDVVEGVVVVVGLPRAVAAAPKIAIVLGHDLYDDEDTGRATGAARA</sequence>
<keyword evidence="3" id="KW-1185">Reference proteome</keyword>
<dbReference type="GO" id="GO:0051920">
    <property type="term" value="F:peroxiredoxin activity"/>
    <property type="evidence" value="ECO:0007669"/>
    <property type="project" value="InterPro"/>
</dbReference>
<dbReference type="Proteomes" id="UP001139354">
    <property type="component" value="Unassembled WGS sequence"/>
</dbReference>
<dbReference type="InterPro" id="IPR003779">
    <property type="entry name" value="CMD-like"/>
</dbReference>
<comment type="caution">
    <text evidence="2">The sequence shown here is derived from an EMBL/GenBank/DDBJ whole genome shotgun (WGS) entry which is preliminary data.</text>
</comment>
<evidence type="ECO:0000259" key="1">
    <source>
        <dbReference type="Pfam" id="PF02627"/>
    </source>
</evidence>
<name>A0A9X1LS08_9MICO</name>
<accession>A0A9X1LS08</accession>
<dbReference type="EMBL" id="JAGTTN010000001">
    <property type="protein sequence ID" value="MCC2031072.1"/>
    <property type="molecule type" value="Genomic_DNA"/>
</dbReference>
<organism evidence="2 3">
    <name type="scientific">Microbacterium allomyrinae</name>
    <dbReference type="NCBI Taxonomy" id="2830666"/>
    <lineage>
        <taxon>Bacteria</taxon>
        <taxon>Bacillati</taxon>
        <taxon>Actinomycetota</taxon>
        <taxon>Actinomycetes</taxon>
        <taxon>Micrococcales</taxon>
        <taxon>Microbacteriaceae</taxon>
        <taxon>Microbacterium</taxon>
    </lineage>
</organism>